<keyword evidence="8" id="KW-1003">Cell membrane</keyword>
<name>A0AAX0VD43_LATSK</name>
<dbReference type="InterPro" id="IPR005807">
    <property type="entry name" value="SecE_bac"/>
</dbReference>
<dbReference type="InterPro" id="IPR038379">
    <property type="entry name" value="SecE_sf"/>
</dbReference>
<dbReference type="Proteomes" id="UP000234349">
    <property type="component" value="Unassembled WGS sequence"/>
</dbReference>
<feature type="transmembrane region" description="Helical" evidence="8">
    <location>
        <begin position="32"/>
        <end position="54"/>
    </location>
</feature>
<comment type="similarity">
    <text evidence="8">Belongs to the SecE/SEC61-gamma family.</text>
</comment>
<dbReference type="GO" id="GO:0008320">
    <property type="term" value="F:protein transmembrane transporter activity"/>
    <property type="evidence" value="ECO:0007669"/>
    <property type="project" value="UniProtKB-UniRule"/>
</dbReference>
<evidence type="ECO:0000256" key="2">
    <source>
        <dbReference type="ARBA" id="ARBA00022448"/>
    </source>
</evidence>
<dbReference type="HAMAP" id="MF_00422">
    <property type="entry name" value="SecE"/>
    <property type="match status" value="1"/>
</dbReference>
<evidence type="ECO:0000256" key="4">
    <source>
        <dbReference type="ARBA" id="ARBA00022927"/>
    </source>
</evidence>
<keyword evidence="3 8" id="KW-0812">Transmembrane</keyword>
<evidence type="ECO:0000256" key="8">
    <source>
        <dbReference type="HAMAP-Rule" id="MF_00422"/>
    </source>
</evidence>
<keyword evidence="5 8" id="KW-1133">Transmembrane helix</keyword>
<protein>
    <recommendedName>
        <fullName evidence="8">Protein translocase subunit SecE</fullName>
    </recommendedName>
</protein>
<dbReference type="GO" id="GO:0043952">
    <property type="term" value="P:protein transport by the Sec complex"/>
    <property type="evidence" value="ECO:0007669"/>
    <property type="project" value="UniProtKB-UniRule"/>
</dbReference>
<comment type="caution">
    <text evidence="9">The sequence shown here is derived from an EMBL/GenBank/DDBJ whole genome shotgun (WGS) entry which is preliminary data.</text>
</comment>
<organism evidence="9 10">
    <name type="scientific">Latilactobacillus sakei</name>
    <name type="common">Lactobacillus sakei</name>
    <dbReference type="NCBI Taxonomy" id="1599"/>
    <lineage>
        <taxon>Bacteria</taxon>
        <taxon>Bacillati</taxon>
        <taxon>Bacillota</taxon>
        <taxon>Bacilli</taxon>
        <taxon>Lactobacillales</taxon>
        <taxon>Lactobacillaceae</taxon>
        <taxon>Latilactobacillus</taxon>
    </lineage>
</organism>
<evidence type="ECO:0000256" key="7">
    <source>
        <dbReference type="ARBA" id="ARBA00023136"/>
    </source>
</evidence>
<dbReference type="Pfam" id="PF00584">
    <property type="entry name" value="SecE"/>
    <property type="match status" value="1"/>
</dbReference>
<dbReference type="GeneID" id="57132596"/>
<accession>A0AAX0VD43</accession>
<dbReference type="NCBIfam" id="TIGR00964">
    <property type="entry name" value="secE_bact"/>
    <property type="match status" value="1"/>
</dbReference>
<dbReference type="Gene3D" id="1.20.5.1030">
    <property type="entry name" value="Preprotein translocase secy subunit"/>
    <property type="match status" value="1"/>
</dbReference>
<gene>
    <name evidence="8" type="primary">secE</name>
    <name evidence="9" type="ORF">CUR37_00670</name>
</gene>
<proteinExistence type="inferred from homology"/>
<sequence length="59" mass="6826">MKMIKFLKSVVEEMKIVTWPNAKQTRKDTSTVVMTSVLYAIFFGVVDLAILKLLELFIF</sequence>
<evidence type="ECO:0000256" key="3">
    <source>
        <dbReference type="ARBA" id="ARBA00022692"/>
    </source>
</evidence>
<keyword evidence="7 8" id="KW-0472">Membrane</keyword>
<reference evidence="9 10" key="1">
    <citation type="submission" date="2016-09" db="EMBL/GenBank/DDBJ databases">
        <authorList>
            <person name="Inglin R.C."/>
        </authorList>
    </citation>
    <scope>NUCLEOTIDE SEQUENCE [LARGE SCALE GENOMIC DNA]</scope>
    <source>
        <strain evidence="9 10">RI-517</strain>
    </source>
</reference>
<comment type="subunit">
    <text evidence="8">Component of the Sec protein translocase complex. Heterotrimer consisting of SecY, SecE and SecG subunits. The heterotrimers can form oligomers, although 1 heterotrimer is thought to be able to translocate proteins. Interacts with the ribosome. Interacts with SecDF, and other proteins may be involved. Interacts with SecA.</text>
</comment>
<evidence type="ECO:0000256" key="6">
    <source>
        <dbReference type="ARBA" id="ARBA00023010"/>
    </source>
</evidence>
<evidence type="ECO:0000313" key="10">
    <source>
        <dbReference type="Proteomes" id="UP000234349"/>
    </source>
</evidence>
<dbReference type="AlphaFoldDB" id="A0AAX0VD43"/>
<keyword evidence="2 8" id="KW-0813">Transport</keyword>
<evidence type="ECO:0000256" key="1">
    <source>
        <dbReference type="ARBA" id="ARBA00004370"/>
    </source>
</evidence>
<keyword evidence="6 8" id="KW-0811">Translocation</keyword>
<dbReference type="GO" id="GO:0009306">
    <property type="term" value="P:protein secretion"/>
    <property type="evidence" value="ECO:0007669"/>
    <property type="project" value="UniProtKB-UniRule"/>
</dbReference>
<evidence type="ECO:0000256" key="5">
    <source>
        <dbReference type="ARBA" id="ARBA00022989"/>
    </source>
</evidence>
<comment type="function">
    <text evidence="8">Essential subunit of the Sec protein translocation channel SecYEG. Clamps together the 2 halves of SecY. May contact the channel plug during translocation.</text>
</comment>
<dbReference type="EMBL" id="MKGH01000002">
    <property type="protein sequence ID" value="PKX79908.1"/>
    <property type="molecule type" value="Genomic_DNA"/>
</dbReference>
<dbReference type="GO" id="GO:0006605">
    <property type="term" value="P:protein targeting"/>
    <property type="evidence" value="ECO:0007669"/>
    <property type="project" value="UniProtKB-UniRule"/>
</dbReference>
<dbReference type="GO" id="GO:0065002">
    <property type="term" value="P:intracellular protein transmembrane transport"/>
    <property type="evidence" value="ECO:0007669"/>
    <property type="project" value="UniProtKB-UniRule"/>
</dbReference>
<dbReference type="GO" id="GO:0005886">
    <property type="term" value="C:plasma membrane"/>
    <property type="evidence" value="ECO:0007669"/>
    <property type="project" value="UniProtKB-SubCell"/>
</dbReference>
<dbReference type="RefSeq" id="WP_011375365.1">
    <property type="nucleotide sequence ID" value="NZ_AP017931.1"/>
</dbReference>
<comment type="subcellular location">
    <subcellularLocation>
        <location evidence="8">Cell membrane</location>
        <topology evidence="8">Single-pass membrane protein</topology>
    </subcellularLocation>
    <subcellularLocation>
        <location evidence="1">Membrane</location>
    </subcellularLocation>
</comment>
<evidence type="ECO:0000313" key="9">
    <source>
        <dbReference type="EMBL" id="PKX79908.1"/>
    </source>
</evidence>
<dbReference type="InterPro" id="IPR001901">
    <property type="entry name" value="Translocase_SecE/Sec61-g"/>
</dbReference>
<keyword evidence="4 8" id="KW-0653">Protein transport</keyword>